<evidence type="ECO:0000256" key="5">
    <source>
        <dbReference type="ARBA" id="ARBA00023136"/>
    </source>
</evidence>
<evidence type="ECO:0000256" key="1">
    <source>
        <dbReference type="ARBA" id="ARBA00004533"/>
    </source>
</evidence>
<keyword evidence="6 7" id="KW-0012">Acyltransferase</keyword>
<evidence type="ECO:0000256" key="2">
    <source>
        <dbReference type="ARBA" id="ARBA00022475"/>
    </source>
</evidence>
<proteinExistence type="predicted"/>
<accession>A0A317T9Z9</accession>
<dbReference type="PANTHER" id="PTHR30606:SF10">
    <property type="entry name" value="PHOSPHATIDYLINOSITOL MANNOSIDE ACYLTRANSFERASE"/>
    <property type="match status" value="1"/>
</dbReference>
<dbReference type="EMBL" id="PDNZ01000003">
    <property type="protein sequence ID" value="PWW82356.1"/>
    <property type="molecule type" value="Genomic_DNA"/>
</dbReference>
<keyword evidence="8" id="KW-1185">Reference proteome</keyword>
<dbReference type="InterPro" id="IPR004960">
    <property type="entry name" value="LipA_acyltrans"/>
</dbReference>
<reference evidence="8" key="1">
    <citation type="submission" date="2017-10" db="EMBL/GenBank/DDBJ databases">
        <authorList>
            <person name="Gaisin V.A."/>
            <person name="Rysina M.S."/>
            <person name="Grouzdev D.S."/>
        </authorList>
    </citation>
    <scope>NUCLEOTIDE SEQUENCE [LARGE SCALE GENOMIC DNA]</scope>
    <source>
        <strain evidence="8">V1</strain>
    </source>
</reference>
<dbReference type="AlphaFoldDB" id="A0A317T9Z9"/>
<evidence type="ECO:0000313" key="7">
    <source>
        <dbReference type="EMBL" id="PWW82356.1"/>
    </source>
</evidence>
<dbReference type="CDD" id="cd07984">
    <property type="entry name" value="LPLAT_LABLAT-like"/>
    <property type="match status" value="1"/>
</dbReference>
<evidence type="ECO:0000256" key="6">
    <source>
        <dbReference type="ARBA" id="ARBA00023315"/>
    </source>
</evidence>
<dbReference type="RefSeq" id="WP_110022829.1">
    <property type="nucleotide sequence ID" value="NZ_PDNZ01000003.1"/>
</dbReference>
<keyword evidence="5" id="KW-0472">Membrane</keyword>
<protein>
    <submittedName>
        <fullName evidence="7">Lipid A biosynthesis acyltransferase</fullName>
    </submittedName>
</protein>
<dbReference type="GO" id="GO:0009247">
    <property type="term" value="P:glycolipid biosynthetic process"/>
    <property type="evidence" value="ECO:0007669"/>
    <property type="project" value="UniProtKB-ARBA"/>
</dbReference>
<dbReference type="GO" id="GO:0005886">
    <property type="term" value="C:plasma membrane"/>
    <property type="evidence" value="ECO:0007669"/>
    <property type="project" value="UniProtKB-SubCell"/>
</dbReference>
<comment type="caution">
    <text evidence="7">The sequence shown here is derived from an EMBL/GenBank/DDBJ whole genome shotgun (WGS) entry which is preliminary data.</text>
</comment>
<keyword evidence="4 7" id="KW-0808">Transferase</keyword>
<dbReference type="GO" id="GO:0016746">
    <property type="term" value="F:acyltransferase activity"/>
    <property type="evidence" value="ECO:0007669"/>
    <property type="project" value="UniProtKB-KW"/>
</dbReference>
<evidence type="ECO:0000313" key="8">
    <source>
        <dbReference type="Proteomes" id="UP000246278"/>
    </source>
</evidence>
<evidence type="ECO:0000256" key="4">
    <source>
        <dbReference type="ARBA" id="ARBA00022679"/>
    </source>
</evidence>
<name>A0A317T9Z9_9CHLB</name>
<gene>
    <name evidence="7" type="ORF">CR164_04955</name>
</gene>
<keyword evidence="2" id="KW-1003">Cell membrane</keyword>
<dbReference type="Pfam" id="PF03279">
    <property type="entry name" value="Lip_A_acyltrans"/>
    <property type="match status" value="1"/>
</dbReference>
<comment type="subcellular location">
    <subcellularLocation>
        <location evidence="1">Cell inner membrane</location>
    </subcellularLocation>
</comment>
<dbReference type="PANTHER" id="PTHR30606">
    <property type="entry name" value="LIPID A BIOSYNTHESIS LAUROYL ACYLTRANSFERASE"/>
    <property type="match status" value="1"/>
</dbReference>
<organism evidence="7 8">
    <name type="scientific">Prosthecochloris marina</name>
    <dbReference type="NCBI Taxonomy" id="2017681"/>
    <lineage>
        <taxon>Bacteria</taxon>
        <taxon>Pseudomonadati</taxon>
        <taxon>Chlorobiota</taxon>
        <taxon>Chlorobiia</taxon>
        <taxon>Chlorobiales</taxon>
        <taxon>Chlorobiaceae</taxon>
        <taxon>Prosthecochloris</taxon>
    </lineage>
</organism>
<dbReference type="Proteomes" id="UP000246278">
    <property type="component" value="Unassembled WGS sequence"/>
</dbReference>
<sequence>MVSLQKKWRRFGQQVIYRLFLLLGFLVRRINRYQFERLAWAMGDFVYYVLRSRRRLVTTNLTIAFPEKDGREVDGIARRVYRNQAVNLLEVLRLPLIKGREDADELIDLYLDDFLAKTRNEGKGGILVSGHFGNWELAGVCIGLLVTPIAVVAKKLRNRLVNSEIERLRCLYGNSVIYKKQALRDGLKLLREGGVLTVLGDQSDPKGGFFMDFLERETSVYLGPAFLALRANVPMFALMCRRQENGKYVLEAEEIDTSDLSFSRDGIEELTRRYTRALEKYIYRYPEEWFWVHNRWKRSYIDKK</sequence>
<evidence type="ECO:0000256" key="3">
    <source>
        <dbReference type="ARBA" id="ARBA00022519"/>
    </source>
</evidence>
<keyword evidence="3" id="KW-0997">Cell inner membrane</keyword>
<dbReference type="OrthoDB" id="9801955at2"/>